<evidence type="ECO:0000313" key="19">
    <source>
        <dbReference type="EMBL" id="UXF58263.1"/>
    </source>
</evidence>
<geneLocation type="mitochondrion" evidence="19"/>
<evidence type="ECO:0000256" key="13">
    <source>
        <dbReference type="ARBA" id="ARBA00023075"/>
    </source>
</evidence>
<reference evidence="19" key="1">
    <citation type="submission" date="2021-07" db="EMBL/GenBank/DDBJ databases">
        <authorList>
            <person name="Yuan M.L."/>
            <person name="Li M."/>
        </authorList>
    </citation>
    <scope>NUCLEOTIDE SEQUENCE</scope>
</reference>
<feature type="transmembrane region" description="Helical" evidence="17">
    <location>
        <begin position="180"/>
        <end position="203"/>
    </location>
</feature>
<feature type="transmembrane region" description="Helical" evidence="17">
    <location>
        <begin position="383"/>
        <end position="401"/>
    </location>
</feature>
<dbReference type="GO" id="GO:0048039">
    <property type="term" value="F:ubiquinone binding"/>
    <property type="evidence" value="ECO:0007669"/>
    <property type="project" value="TreeGrafter"/>
</dbReference>
<dbReference type="GO" id="GO:0008137">
    <property type="term" value="F:NADH dehydrogenase (ubiquinone) activity"/>
    <property type="evidence" value="ECO:0007669"/>
    <property type="project" value="UniProtKB-UniRule"/>
</dbReference>
<dbReference type="PANTHER" id="PTHR43507">
    <property type="entry name" value="NADH-UBIQUINONE OXIDOREDUCTASE CHAIN 4"/>
    <property type="match status" value="1"/>
</dbReference>
<dbReference type="EMBL" id="MZ507571">
    <property type="protein sequence ID" value="UXF58263.1"/>
    <property type="molecule type" value="Genomic_DNA"/>
</dbReference>
<comment type="function">
    <text evidence="1">Core subunit of the mitochondrial membrane respiratory chain NADH dehydrogenase (Complex I) that is believed to belong to the minimal assembly required for catalysis. Complex I functions in the transfer of electrons from NADH to the respiratory chain. The immediate electron acceptor for the enzyme is believed to be ubiquinone.</text>
</comment>
<name>A0A977Q6U3_9ARAC</name>
<dbReference type="GO" id="GO:0042773">
    <property type="term" value="P:ATP synthesis coupled electron transport"/>
    <property type="evidence" value="ECO:0007669"/>
    <property type="project" value="InterPro"/>
</dbReference>
<dbReference type="EC" id="7.1.1.2" evidence="4 17"/>
<evidence type="ECO:0000256" key="3">
    <source>
        <dbReference type="ARBA" id="ARBA00009025"/>
    </source>
</evidence>
<feature type="transmembrane region" description="Helical" evidence="17">
    <location>
        <begin position="209"/>
        <end position="226"/>
    </location>
</feature>
<sequence length="405" mass="46934">MKKIITFMFMYMIIMMSLTSHKLMNKMFMMDKLSFIMLLLTMLSTSLILLSSSTFNKIKNMLIPIFIILMLTFTANNMFNFYILFELVLIPTFLLITMHGNQPERLQASIYLLIYTILASLPLLISIIYLKNPSFLLMTINMTKFNLIMFMMLAFLVKMPMYFMHLWLPKAHVEAPMEGSMILAAILLKLGGYGLIRLMPIFNKSINKINLWIISISLLGTCYTCLNCIQQKDMKELIAYSSVAHMGLVLTGVFSYLNMGMNGSIMMMFAHGLSSSALFMLVTNLYNKYHSRNIMNIKGLLTIMPNMTFWWFILMATNMSAPPSINTMSEILLMSNLIMWNMSSMIMIMIITLMTTSFSMLLFTNLIHNKPQMNFSKSTYHKIFLSLFIHTIMMMMMLFKMEIML</sequence>
<evidence type="ECO:0000256" key="4">
    <source>
        <dbReference type="ARBA" id="ARBA00012944"/>
    </source>
</evidence>
<dbReference type="InterPro" id="IPR003918">
    <property type="entry name" value="NADH_UbQ_OxRdtase"/>
</dbReference>
<evidence type="ECO:0000256" key="9">
    <source>
        <dbReference type="ARBA" id="ARBA00022967"/>
    </source>
</evidence>
<dbReference type="PRINTS" id="PR01437">
    <property type="entry name" value="NUOXDRDTASE4"/>
</dbReference>
<feature type="transmembrane region" description="Helical" evidence="17">
    <location>
        <begin position="265"/>
        <end position="287"/>
    </location>
</feature>
<evidence type="ECO:0000256" key="10">
    <source>
        <dbReference type="ARBA" id="ARBA00022982"/>
    </source>
</evidence>
<evidence type="ECO:0000256" key="14">
    <source>
        <dbReference type="ARBA" id="ARBA00023128"/>
    </source>
</evidence>
<protein>
    <recommendedName>
        <fullName evidence="5 17">NADH-ubiquinone oxidoreductase chain 4</fullName>
        <ecNumber evidence="4 17">7.1.1.2</ecNumber>
    </recommendedName>
</protein>
<comment type="function">
    <text evidence="17">Core subunit of the mitochondrial membrane respiratory chain NADH dehydrogenase (Complex I) which catalyzes electron transfer from NADH through the respiratory chain, using ubiquinone as an electron acceptor. Essential for the catalytic activity and assembly of complex I.</text>
</comment>
<feature type="transmembrane region" description="Helical" evidence="17">
    <location>
        <begin position="79"/>
        <end position="98"/>
    </location>
</feature>
<feature type="transmembrane region" description="Helical" evidence="17">
    <location>
        <begin position="299"/>
        <end position="317"/>
    </location>
</feature>
<evidence type="ECO:0000256" key="1">
    <source>
        <dbReference type="ARBA" id="ARBA00003257"/>
    </source>
</evidence>
<evidence type="ECO:0000256" key="17">
    <source>
        <dbReference type="RuleBase" id="RU003297"/>
    </source>
</evidence>
<dbReference type="PANTHER" id="PTHR43507:SF20">
    <property type="entry name" value="NADH-UBIQUINONE OXIDOREDUCTASE CHAIN 4"/>
    <property type="match status" value="1"/>
</dbReference>
<evidence type="ECO:0000259" key="18">
    <source>
        <dbReference type="Pfam" id="PF00361"/>
    </source>
</evidence>
<keyword evidence="6 17" id="KW-0813">Transport</keyword>
<evidence type="ECO:0000256" key="7">
    <source>
        <dbReference type="ARBA" id="ARBA00022660"/>
    </source>
</evidence>
<comment type="catalytic activity">
    <reaction evidence="16 17">
        <text>a ubiquinone + NADH + 5 H(+)(in) = a ubiquinol + NAD(+) + 4 H(+)(out)</text>
        <dbReference type="Rhea" id="RHEA:29091"/>
        <dbReference type="Rhea" id="RHEA-COMP:9565"/>
        <dbReference type="Rhea" id="RHEA-COMP:9566"/>
        <dbReference type="ChEBI" id="CHEBI:15378"/>
        <dbReference type="ChEBI" id="CHEBI:16389"/>
        <dbReference type="ChEBI" id="CHEBI:17976"/>
        <dbReference type="ChEBI" id="CHEBI:57540"/>
        <dbReference type="ChEBI" id="CHEBI:57945"/>
        <dbReference type="EC" id="7.1.1.2"/>
    </reaction>
</comment>
<keyword evidence="15 17" id="KW-0472">Membrane</keyword>
<comment type="similarity">
    <text evidence="3 17">Belongs to the complex I subunit 4 family.</text>
</comment>
<keyword evidence="12 17" id="KW-0520">NAD</keyword>
<evidence type="ECO:0000256" key="5">
    <source>
        <dbReference type="ARBA" id="ARBA00021006"/>
    </source>
</evidence>
<keyword evidence="10 17" id="KW-0249">Electron transport</keyword>
<accession>A0A977Q6U3</accession>
<keyword evidence="11 17" id="KW-1133">Transmembrane helix</keyword>
<evidence type="ECO:0000256" key="12">
    <source>
        <dbReference type="ARBA" id="ARBA00023027"/>
    </source>
</evidence>
<gene>
    <name evidence="19" type="primary">ND4</name>
</gene>
<evidence type="ECO:0000256" key="2">
    <source>
        <dbReference type="ARBA" id="ARBA00004225"/>
    </source>
</evidence>
<evidence type="ECO:0000256" key="8">
    <source>
        <dbReference type="ARBA" id="ARBA00022692"/>
    </source>
</evidence>
<keyword evidence="8 17" id="KW-0812">Transmembrane</keyword>
<feature type="transmembrane region" description="Helical" evidence="17">
    <location>
        <begin position="337"/>
        <end position="363"/>
    </location>
</feature>
<evidence type="ECO:0000256" key="15">
    <source>
        <dbReference type="ARBA" id="ARBA00023136"/>
    </source>
</evidence>
<keyword evidence="13 17" id="KW-0830">Ubiquinone</keyword>
<comment type="subcellular location">
    <subcellularLocation>
        <location evidence="2 17">Mitochondrion membrane</location>
        <topology evidence="2 17">Multi-pass membrane protein</topology>
    </subcellularLocation>
</comment>
<dbReference type="AlphaFoldDB" id="A0A977Q6U3"/>
<keyword evidence="7 17" id="KW-0679">Respiratory chain</keyword>
<organism evidence="19">
    <name type="scientific">Philodromus sp</name>
    <dbReference type="NCBI Taxonomy" id="2975155"/>
    <lineage>
        <taxon>Eukaryota</taxon>
        <taxon>Metazoa</taxon>
        <taxon>Ecdysozoa</taxon>
        <taxon>Arthropoda</taxon>
        <taxon>Chelicerata</taxon>
        <taxon>Arachnida</taxon>
        <taxon>Araneae</taxon>
        <taxon>Araneomorphae</taxon>
        <taxon>Entelegynae</taxon>
        <taxon>Dionycha</taxon>
        <taxon>Philodromidae</taxon>
        <taxon>Philodromus</taxon>
    </lineage>
</organism>
<feature type="transmembrane region" description="Helical" evidence="17">
    <location>
        <begin position="238"/>
        <end position="259"/>
    </location>
</feature>
<keyword evidence="14 17" id="KW-0496">Mitochondrion</keyword>
<evidence type="ECO:0000256" key="11">
    <source>
        <dbReference type="ARBA" id="ARBA00022989"/>
    </source>
</evidence>
<dbReference type="GO" id="GO:0003954">
    <property type="term" value="F:NADH dehydrogenase activity"/>
    <property type="evidence" value="ECO:0007669"/>
    <property type="project" value="TreeGrafter"/>
</dbReference>
<dbReference type="Pfam" id="PF00361">
    <property type="entry name" value="Proton_antipo_M"/>
    <property type="match status" value="1"/>
</dbReference>
<dbReference type="GO" id="GO:0031966">
    <property type="term" value="C:mitochondrial membrane"/>
    <property type="evidence" value="ECO:0007669"/>
    <property type="project" value="UniProtKB-SubCell"/>
</dbReference>
<proteinExistence type="inferred from homology"/>
<dbReference type="GO" id="GO:0015990">
    <property type="term" value="P:electron transport coupled proton transport"/>
    <property type="evidence" value="ECO:0007669"/>
    <property type="project" value="TreeGrafter"/>
</dbReference>
<keyword evidence="9" id="KW-1278">Translocase</keyword>
<evidence type="ECO:0000256" key="6">
    <source>
        <dbReference type="ARBA" id="ARBA00022448"/>
    </source>
</evidence>
<feature type="domain" description="NADH:quinone oxidoreductase/Mrp antiporter transmembrane" evidence="18">
    <location>
        <begin position="75"/>
        <end position="354"/>
    </location>
</feature>
<feature type="transmembrane region" description="Helical" evidence="17">
    <location>
        <begin position="145"/>
        <end position="168"/>
    </location>
</feature>
<feature type="transmembrane region" description="Helical" evidence="17">
    <location>
        <begin position="110"/>
        <end position="130"/>
    </location>
</feature>
<dbReference type="InterPro" id="IPR001750">
    <property type="entry name" value="ND/Mrp_TM"/>
</dbReference>
<evidence type="ECO:0000256" key="16">
    <source>
        <dbReference type="ARBA" id="ARBA00049551"/>
    </source>
</evidence>